<evidence type="ECO:0000256" key="1">
    <source>
        <dbReference type="ARBA" id="ARBA00022737"/>
    </source>
</evidence>
<dbReference type="SMART" id="SM00060">
    <property type="entry name" value="FN3"/>
    <property type="match status" value="3"/>
</dbReference>
<organism evidence="5 6">
    <name type="scientific">Branchiostoma lanceolatum</name>
    <name type="common">Common lancelet</name>
    <name type="synonym">Amphioxus lanceolatum</name>
    <dbReference type="NCBI Taxonomy" id="7740"/>
    <lineage>
        <taxon>Eukaryota</taxon>
        <taxon>Metazoa</taxon>
        <taxon>Chordata</taxon>
        <taxon>Cephalochordata</taxon>
        <taxon>Leptocardii</taxon>
        <taxon>Amphioxiformes</taxon>
        <taxon>Branchiostomatidae</taxon>
        <taxon>Branchiostoma</taxon>
    </lineage>
</organism>
<evidence type="ECO:0000313" key="6">
    <source>
        <dbReference type="Proteomes" id="UP000838412"/>
    </source>
</evidence>
<evidence type="ECO:0000313" key="5">
    <source>
        <dbReference type="EMBL" id="CAH1274511.1"/>
    </source>
</evidence>
<dbReference type="PROSITE" id="PS51257">
    <property type="entry name" value="PROKAR_LIPOPROTEIN"/>
    <property type="match status" value="1"/>
</dbReference>
<feature type="domain" description="Fibronectin type-III" evidence="4">
    <location>
        <begin position="433"/>
        <end position="521"/>
    </location>
</feature>
<evidence type="ECO:0000259" key="4">
    <source>
        <dbReference type="PROSITE" id="PS50853"/>
    </source>
</evidence>
<dbReference type="Gene3D" id="2.60.120.260">
    <property type="entry name" value="Galactose-binding domain-like"/>
    <property type="match status" value="1"/>
</dbReference>
<proteinExistence type="predicted"/>
<gene>
    <name evidence="5" type="primary">FN1</name>
    <name evidence="5" type="ORF">BLAG_LOCUS25509</name>
</gene>
<dbReference type="InterPro" id="IPR013783">
    <property type="entry name" value="Ig-like_fold"/>
</dbReference>
<dbReference type="AlphaFoldDB" id="A0A8K0F3N5"/>
<evidence type="ECO:0000256" key="3">
    <source>
        <dbReference type="SAM" id="SignalP"/>
    </source>
</evidence>
<feature type="signal peptide" evidence="3">
    <location>
        <begin position="1"/>
        <end position="17"/>
    </location>
</feature>
<name>A0A8K0F3N5_BRALA</name>
<keyword evidence="3" id="KW-0732">Signal</keyword>
<dbReference type="SUPFAM" id="SSF49785">
    <property type="entry name" value="Galactose-binding domain-like"/>
    <property type="match status" value="1"/>
</dbReference>
<dbReference type="CDD" id="cd00063">
    <property type="entry name" value="FN3"/>
    <property type="match status" value="2"/>
</dbReference>
<feature type="domain" description="Fibronectin type-III" evidence="4">
    <location>
        <begin position="342"/>
        <end position="432"/>
    </location>
</feature>
<accession>A0A8K0F3N5</accession>
<evidence type="ECO:0000256" key="2">
    <source>
        <dbReference type="SAM" id="MobiDB-lite"/>
    </source>
</evidence>
<dbReference type="SUPFAM" id="SSF49265">
    <property type="entry name" value="Fibronectin type III"/>
    <property type="match status" value="3"/>
</dbReference>
<dbReference type="PANTHER" id="PTHR46708">
    <property type="entry name" value="TENASCIN"/>
    <property type="match status" value="1"/>
</dbReference>
<dbReference type="Pfam" id="PF00041">
    <property type="entry name" value="fn3"/>
    <property type="match status" value="3"/>
</dbReference>
<feature type="chain" id="PRO_5035420724" evidence="3">
    <location>
        <begin position="18"/>
        <end position="583"/>
    </location>
</feature>
<reference evidence="5" key="1">
    <citation type="submission" date="2022-01" db="EMBL/GenBank/DDBJ databases">
        <authorList>
            <person name="Braso-Vives M."/>
        </authorList>
    </citation>
    <scope>NUCLEOTIDE SEQUENCE</scope>
</reference>
<dbReference type="InterPro" id="IPR036116">
    <property type="entry name" value="FN3_sf"/>
</dbReference>
<dbReference type="InterPro" id="IPR008979">
    <property type="entry name" value="Galactose-bd-like_sf"/>
</dbReference>
<dbReference type="PANTHER" id="PTHR46708:SF2">
    <property type="entry name" value="FIBRONECTIN TYPE-III DOMAIN-CONTAINING PROTEIN"/>
    <property type="match status" value="1"/>
</dbReference>
<keyword evidence="6" id="KW-1185">Reference proteome</keyword>
<feature type="region of interest" description="Disordered" evidence="2">
    <location>
        <begin position="23"/>
        <end position="61"/>
    </location>
</feature>
<dbReference type="PROSITE" id="PS50853">
    <property type="entry name" value="FN3"/>
    <property type="match status" value="3"/>
</dbReference>
<dbReference type="Proteomes" id="UP000838412">
    <property type="component" value="Chromosome 9"/>
</dbReference>
<dbReference type="InterPro" id="IPR050991">
    <property type="entry name" value="ECM_Regulatory_Proteins"/>
</dbReference>
<dbReference type="InterPro" id="IPR003961">
    <property type="entry name" value="FN3_dom"/>
</dbReference>
<feature type="domain" description="Fibronectin type-III" evidence="4">
    <location>
        <begin position="251"/>
        <end position="341"/>
    </location>
</feature>
<keyword evidence="1" id="KW-0677">Repeat</keyword>
<dbReference type="Gene3D" id="2.60.40.10">
    <property type="entry name" value="Immunoglobulins"/>
    <property type="match status" value="3"/>
</dbReference>
<dbReference type="OrthoDB" id="10253954at2759"/>
<sequence length="583" mass="64504">MKIKLLILAFLAGTACAKPLKAVEEPEETNGDAQTAGGHGRTSGLGRLTENPDVGPGPGFENWMEDGVTLQVVEGSLNTDKVPYGPLRGPEEPANRNVRAVSEVDPRWLNGLERRVVGFFPNKYQAPPWNAVDCSPDTMWIPKSGIKVVNRKHWIIVDMQGRYRVYRIRVVQGGNRPNDIKDFVLEMSSVHPYVWEVVIRSDAIMVGTTEPQHFGDFDMTSQYWKITMRSTSGWPVKIRDFCFFGHKEMISPQSLTCSAATCNSFGISWIKPSAPLIGYRVNYTLLGNSPLDVITNDIGPVNEEHVLRDAQADQEYIVTLVAVGIYKKSSPLTVTCLTLTPPPEDFQMTYTTETSVTVAWKRRTNSLAIYHRIWISRSDTADSLLTQLVPTGQTDLAFTDLTPGTEYVLSATSFNRQNEGPAVHLTVATKTDSPMALEVEQKTTNTITISWVPPKAVLIAYNITYAENGRSTPIMTPGDADSCELTDLVPGTQYDIDLVAVSRVGKSIAIGISVVTDTDPPSSLRVTKSSTTWMFLEWTPAVANILYYDVDISDEYGGEGTLMSTINREIDEASTYPRNIESR</sequence>
<protein>
    <submittedName>
        <fullName evidence="5">FN1 protein</fullName>
    </submittedName>
</protein>
<dbReference type="EMBL" id="OV696694">
    <property type="protein sequence ID" value="CAH1274511.1"/>
    <property type="molecule type" value="Genomic_DNA"/>
</dbReference>